<evidence type="ECO:0000313" key="1">
    <source>
        <dbReference type="EMBL" id="KQK29382.1"/>
    </source>
</evidence>
<comment type="caution">
    <text evidence="1">The sequence shown here is derived from an EMBL/GenBank/DDBJ whole genome shotgun (WGS) entry which is preliminary data.</text>
</comment>
<dbReference type="Proteomes" id="UP000051562">
    <property type="component" value="Unassembled WGS sequence"/>
</dbReference>
<gene>
    <name evidence="1" type="ORF">ARD30_17495</name>
</gene>
<name>A0A0Q3PHZ3_9HYPH</name>
<dbReference type="SUPFAM" id="SSF53756">
    <property type="entry name" value="UDP-Glycosyltransferase/glycogen phosphorylase"/>
    <property type="match status" value="1"/>
</dbReference>
<reference evidence="1 2" key="1">
    <citation type="submission" date="2015-10" db="EMBL/GenBank/DDBJ databases">
        <title>Draft genome of Bosea thiooxidans.</title>
        <authorList>
            <person name="Wang X."/>
        </authorList>
    </citation>
    <scope>NUCLEOTIDE SEQUENCE [LARGE SCALE GENOMIC DNA]</scope>
    <source>
        <strain evidence="1 2">CGMCC 9174</strain>
    </source>
</reference>
<proteinExistence type="predicted"/>
<evidence type="ECO:0008006" key="3">
    <source>
        <dbReference type="Google" id="ProtNLM"/>
    </source>
</evidence>
<accession>A0A0Q3PHZ3</accession>
<dbReference type="AlphaFoldDB" id="A0A0Q3PHZ3"/>
<dbReference type="Gene3D" id="3.40.50.2000">
    <property type="entry name" value="Glycogen Phosphorylase B"/>
    <property type="match status" value="1"/>
</dbReference>
<dbReference type="EMBL" id="LMAR01000049">
    <property type="protein sequence ID" value="KQK29382.1"/>
    <property type="molecule type" value="Genomic_DNA"/>
</dbReference>
<evidence type="ECO:0000313" key="2">
    <source>
        <dbReference type="Proteomes" id="UP000051562"/>
    </source>
</evidence>
<protein>
    <recommendedName>
        <fullName evidence="3">Glycosyl transferases group 1</fullName>
    </recommendedName>
</protein>
<sequence>MAAMCAKVTCAVALGDMIAFVPNARSLNYWPIDVERVPPAPAPREDGPLRIAHAPNHTHFKGSHYLEATIEKLRGEGHAIEYVKVQGVPNEEVIRLFGEADLVADQFIGGDYGYTALEAMARGKPVLTYVRAWDLIEAVEECPFINATPDTLEQTLRWCLANRAKLPAIGAQGTAYVRRWHCTEAVAARFASMYEETADFPEATRRMIVERRAVIERQLGAIPQVPGWEHPFLVRQGDPSSRLGGFAA</sequence>
<keyword evidence="2" id="KW-1185">Reference proteome</keyword>
<organism evidence="1 2">
    <name type="scientific">Bosea thiooxidans</name>
    <dbReference type="NCBI Taxonomy" id="53254"/>
    <lineage>
        <taxon>Bacteria</taxon>
        <taxon>Pseudomonadati</taxon>
        <taxon>Pseudomonadota</taxon>
        <taxon>Alphaproteobacteria</taxon>
        <taxon>Hyphomicrobiales</taxon>
        <taxon>Boseaceae</taxon>
        <taxon>Bosea</taxon>
    </lineage>
</organism>